<evidence type="ECO:0000313" key="4">
    <source>
        <dbReference type="Proteomes" id="UP000292445"/>
    </source>
</evidence>
<dbReference type="InterPro" id="IPR029068">
    <property type="entry name" value="Glyas_Bleomycin-R_OHBP_Dase"/>
</dbReference>
<feature type="domain" description="VOC" evidence="2">
    <location>
        <begin position="3"/>
        <end position="126"/>
    </location>
</feature>
<name>A0A4Q7NBD1_9BURK</name>
<dbReference type="GO" id="GO:0046872">
    <property type="term" value="F:metal ion binding"/>
    <property type="evidence" value="ECO:0007669"/>
    <property type="project" value="UniProtKB-KW"/>
</dbReference>
<gene>
    <name evidence="3" type="ORF">EV675_2890</name>
</gene>
<dbReference type="InterPro" id="IPR018146">
    <property type="entry name" value="Glyoxalase_1_CS"/>
</dbReference>
<keyword evidence="1" id="KW-0479">Metal-binding</keyword>
<reference evidence="3 4" key="1">
    <citation type="submission" date="2019-02" db="EMBL/GenBank/DDBJ databases">
        <title>Genomic Encyclopedia of Type Strains, Phase IV (KMG-IV): sequencing the most valuable type-strain genomes for metagenomic binning, comparative biology and taxonomic classification.</title>
        <authorList>
            <person name="Goeker M."/>
        </authorList>
    </citation>
    <scope>NUCLEOTIDE SEQUENCE [LARGE SCALE GENOMIC DNA]</scope>
    <source>
        <strain evidence="3 4">K24</strain>
    </source>
</reference>
<dbReference type="InterPro" id="IPR051785">
    <property type="entry name" value="MMCE/EMCE_epimerase"/>
</dbReference>
<evidence type="ECO:0000313" key="3">
    <source>
        <dbReference type="EMBL" id="RZS80291.1"/>
    </source>
</evidence>
<comment type="caution">
    <text evidence="3">The sequence shown here is derived from an EMBL/GenBank/DDBJ whole genome shotgun (WGS) entry which is preliminary data.</text>
</comment>
<dbReference type="GO" id="GO:0004493">
    <property type="term" value="F:methylmalonyl-CoA epimerase activity"/>
    <property type="evidence" value="ECO:0007669"/>
    <property type="project" value="TreeGrafter"/>
</dbReference>
<dbReference type="EMBL" id="SGXC01000002">
    <property type="protein sequence ID" value="RZS80291.1"/>
    <property type="molecule type" value="Genomic_DNA"/>
</dbReference>
<protein>
    <submittedName>
        <fullName evidence="3">Methylmalonyl-CoA epimerase</fullName>
    </submittedName>
</protein>
<dbReference type="SUPFAM" id="SSF54593">
    <property type="entry name" value="Glyoxalase/Bleomycin resistance protein/Dihydroxybiphenyl dioxygenase"/>
    <property type="match status" value="1"/>
</dbReference>
<proteinExistence type="predicted"/>
<organism evidence="3 4">
    <name type="scientific">Pigmentiphaga kullae</name>
    <dbReference type="NCBI Taxonomy" id="151784"/>
    <lineage>
        <taxon>Bacteria</taxon>
        <taxon>Pseudomonadati</taxon>
        <taxon>Pseudomonadota</taxon>
        <taxon>Betaproteobacteria</taxon>
        <taxon>Burkholderiales</taxon>
        <taxon>Alcaligenaceae</taxon>
        <taxon>Pigmentiphaga</taxon>
    </lineage>
</organism>
<dbReference type="PANTHER" id="PTHR43048">
    <property type="entry name" value="METHYLMALONYL-COA EPIMERASE"/>
    <property type="match status" value="1"/>
</dbReference>
<dbReference type="OrthoDB" id="4725692at2"/>
<dbReference type="GO" id="GO:0004462">
    <property type="term" value="F:lactoylglutathione lyase activity"/>
    <property type="evidence" value="ECO:0007669"/>
    <property type="project" value="InterPro"/>
</dbReference>
<dbReference type="AlphaFoldDB" id="A0A4Q7NBD1"/>
<accession>A0A4Q7NBD1</accession>
<evidence type="ECO:0000259" key="2">
    <source>
        <dbReference type="PROSITE" id="PS51819"/>
    </source>
</evidence>
<dbReference type="InterPro" id="IPR037523">
    <property type="entry name" value="VOC_core"/>
</dbReference>
<dbReference type="PROSITE" id="PS00934">
    <property type="entry name" value="GLYOXALASE_I_1"/>
    <property type="match status" value="1"/>
</dbReference>
<evidence type="ECO:0000256" key="1">
    <source>
        <dbReference type="ARBA" id="ARBA00022723"/>
    </source>
</evidence>
<keyword evidence="4" id="KW-1185">Reference proteome</keyword>
<dbReference type="Proteomes" id="UP000292445">
    <property type="component" value="Unassembled WGS sequence"/>
</dbReference>
<dbReference type="GO" id="GO:0046491">
    <property type="term" value="P:L-methylmalonyl-CoA metabolic process"/>
    <property type="evidence" value="ECO:0007669"/>
    <property type="project" value="TreeGrafter"/>
</dbReference>
<dbReference type="CDD" id="cd06587">
    <property type="entry name" value="VOC"/>
    <property type="match status" value="1"/>
</dbReference>
<dbReference type="Pfam" id="PF00903">
    <property type="entry name" value="Glyoxalase"/>
    <property type="match status" value="1"/>
</dbReference>
<dbReference type="PANTHER" id="PTHR43048:SF3">
    <property type="entry name" value="METHYLMALONYL-COA EPIMERASE, MITOCHONDRIAL"/>
    <property type="match status" value="1"/>
</dbReference>
<dbReference type="Gene3D" id="3.10.180.10">
    <property type="entry name" value="2,3-Dihydroxybiphenyl 1,2-Dioxygenase, domain 1"/>
    <property type="match status" value="1"/>
</dbReference>
<dbReference type="RefSeq" id="WP_130358070.1">
    <property type="nucleotide sequence ID" value="NZ_SGXC01000002.1"/>
</dbReference>
<sequence>MAKLRHIALAVPDPEKAAKFYSEVFGLEIVEPTHSPLADGVYLSDGTICLALLNYKTDDAAGRDRGKDWVGTHHFGFWVDDLDEQRRRIEEHGGTFFMDLPHDKKSLYYEMKFRDLDGVVFDISEGGWVGARK</sequence>
<dbReference type="InterPro" id="IPR004360">
    <property type="entry name" value="Glyas_Fos-R_dOase_dom"/>
</dbReference>
<dbReference type="PROSITE" id="PS51819">
    <property type="entry name" value="VOC"/>
    <property type="match status" value="1"/>
</dbReference>